<dbReference type="EMBL" id="UINC01025322">
    <property type="protein sequence ID" value="SVB00684.1"/>
    <property type="molecule type" value="Genomic_DNA"/>
</dbReference>
<dbReference type="InterPro" id="IPR005814">
    <property type="entry name" value="Aminotrans_3"/>
</dbReference>
<keyword evidence="5" id="KW-0663">Pyridoxal phosphate</keyword>
<comment type="cofactor">
    <cofactor evidence="1">
        <name>pyridoxal 5'-phosphate</name>
        <dbReference type="ChEBI" id="CHEBI:597326"/>
    </cofactor>
</comment>
<gene>
    <name evidence="6" type="ORF">METZ01_LOCUS153538</name>
</gene>
<evidence type="ECO:0000313" key="6">
    <source>
        <dbReference type="EMBL" id="SVB00684.1"/>
    </source>
</evidence>
<dbReference type="GO" id="GO:0008483">
    <property type="term" value="F:transaminase activity"/>
    <property type="evidence" value="ECO:0007669"/>
    <property type="project" value="UniProtKB-KW"/>
</dbReference>
<evidence type="ECO:0000256" key="2">
    <source>
        <dbReference type="ARBA" id="ARBA00008954"/>
    </source>
</evidence>
<sequence>QCCGMFAGKRLDEVEGHVFKESSRINSTFGGNLVDMVRFTLYLEVIEQEDLVQKAAENGEYLLTSLLKLQDDHEGLVSNARGKGLFCAYDLPTGEQRDTLTNLLEEEGALVLGSGHRSIRFRPNLNINIKEIDTGISMMRNALARL</sequence>
<dbReference type="PANTHER" id="PTHR43206">
    <property type="entry name" value="AMINOTRANSFERASE"/>
    <property type="match status" value="1"/>
</dbReference>
<dbReference type="Pfam" id="PF00202">
    <property type="entry name" value="Aminotran_3"/>
    <property type="match status" value="1"/>
</dbReference>
<accession>A0A382AH37</accession>
<evidence type="ECO:0000256" key="1">
    <source>
        <dbReference type="ARBA" id="ARBA00001933"/>
    </source>
</evidence>
<comment type="similarity">
    <text evidence="2">Belongs to the class-III pyridoxal-phosphate-dependent aminotransferase family.</text>
</comment>
<evidence type="ECO:0000256" key="4">
    <source>
        <dbReference type="ARBA" id="ARBA00022679"/>
    </source>
</evidence>
<dbReference type="GO" id="GO:0009450">
    <property type="term" value="P:gamma-aminobutyric acid catabolic process"/>
    <property type="evidence" value="ECO:0007669"/>
    <property type="project" value="TreeGrafter"/>
</dbReference>
<keyword evidence="4" id="KW-0808">Transferase</keyword>
<dbReference type="SUPFAM" id="SSF53383">
    <property type="entry name" value="PLP-dependent transferases"/>
    <property type="match status" value="1"/>
</dbReference>
<keyword evidence="3" id="KW-0032">Aminotransferase</keyword>
<dbReference type="Gene3D" id="3.90.1150.10">
    <property type="entry name" value="Aspartate Aminotransferase, domain 1"/>
    <property type="match status" value="1"/>
</dbReference>
<name>A0A382AH37_9ZZZZ</name>
<evidence type="ECO:0008006" key="7">
    <source>
        <dbReference type="Google" id="ProtNLM"/>
    </source>
</evidence>
<feature type="non-terminal residue" evidence="6">
    <location>
        <position position="1"/>
    </location>
</feature>
<reference evidence="6" key="1">
    <citation type="submission" date="2018-05" db="EMBL/GenBank/DDBJ databases">
        <authorList>
            <person name="Lanie J.A."/>
            <person name="Ng W.-L."/>
            <person name="Kazmierczak K.M."/>
            <person name="Andrzejewski T.M."/>
            <person name="Davidsen T.M."/>
            <person name="Wayne K.J."/>
            <person name="Tettelin H."/>
            <person name="Glass J.I."/>
            <person name="Rusch D."/>
            <person name="Podicherti R."/>
            <person name="Tsui H.-C.T."/>
            <person name="Winkler M.E."/>
        </authorList>
    </citation>
    <scope>NUCLEOTIDE SEQUENCE</scope>
</reference>
<dbReference type="GO" id="GO:0030170">
    <property type="term" value="F:pyridoxal phosphate binding"/>
    <property type="evidence" value="ECO:0007669"/>
    <property type="project" value="InterPro"/>
</dbReference>
<dbReference type="AlphaFoldDB" id="A0A382AH37"/>
<dbReference type="InterPro" id="IPR015421">
    <property type="entry name" value="PyrdxlP-dep_Trfase_major"/>
</dbReference>
<dbReference type="Gene3D" id="3.40.640.10">
    <property type="entry name" value="Type I PLP-dependent aspartate aminotransferase-like (Major domain)"/>
    <property type="match status" value="1"/>
</dbReference>
<evidence type="ECO:0000256" key="5">
    <source>
        <dbReference type="ARBA" id="ARBA00022898"/>
    </source>
</evidence>
<proteinExistence type="inferred from homology"/>
<evidence type="ECO:0000256" key="3">
    <source>
        <dbReference type="ARBA" id="ARBA00022576"/>
    </source>
</evidence>
<organism evidence="6">
    <name type="scientific">marine metagenome</name>
    <dbReference type="NCBI Taxonomy" id="408172"/>
    <lineage>
        <taxon>unclassified sequences</taxon>
        <taxon>metagenomes</taxon>
        <taxon>ecological metagenomes</taxon>
    </lineage>
</organism>
<dbReference type="InterPro" id="IPR015424">
    <property type="entry name" value="PyrdxlP-dep_Trfase"/>
</dbReference>
<protein>
    <recommendedName>
        <fullName evidence="7">Aminotransferase class V domain-containing protein</fullName>
    </recommendedName>
</protein>
<dbReference type="InterPro" id="IPR015422">
    <property type="entry name" value="PyrdxlP-dep_Trfase_small"/>
</dbReference>
<dbReference type="PANTHER" id="PTHR43206:SF2">
    <property type="entry name" value="4-AMINOBUTYRATE AMINOTRANSFERASE GABT"/>
    <property type="match status" value="1"/>
</dbReference>